<comment type="caution">
    <text evidence="1">The sequence shown here is derived from an EMBL/GenBank/DDBJ whole genome shotgun (WGS) entry which is preliminary data.</text>
</comment>
<accession>A0A444UTJ6</accession>
<proteinExistence type="predicted"/>
<organism evidence="1 2">
    <name type="scientific">Acipenser ruthenus</name>
    <name type="common">Sterlet sturgeon</name>
    <dbReference type="NCBI Taxonomy" id="7906"/>
    <lineage>
        <taxon>Eukaryota</taxon>
        <taxon>Metazoa</taxon>
        <taxon>Chordata</taxon>
        <taxon>Craniata</taxon>
        <taxon>Vertebrata</taxon>
        <taxon>Euteleostomi</taxon>
        <taxon>Actinopterygii</taxon>
        <taxon>Chondrostei</taxon>
        <taxon>Acipenseriformes</taxon>
        <taxon>Acipenseridae</taxon>
        <taxon>Acipenser</taxon>
    </lineage>
</organism>
<gene>
    <name evidence="1" type="ORF">EOD39_21149</name>
</gene>
<name>A0A444UTJ6_ACIRT</name>
<sequence length="148" mass="16692">MQRSELCVPVPLCVPLPLELLCPDLAFPFLDLTLTDLGVDLASVRERVVWADSKRTRRRTASGKVREREALVLEVRVTAQRPGPGGQTQEILYGTETHSERRYCKTMMEVHPWIKSEGEKQEEKPGETVCLCLSSVCQFSVDLCLFSV</sequence>
<dbReference type="Proteomes" id="UP000289886">
    <property type="component" value="Unassembled WGS sequence"/>
</dbReference>
<evidence type="ECO:0000313" key="1">
    <source>
        <dbReference type="EMBL" id="RXM91467.1"/>
    </source>
</evidence>
<protein>
    <submittedName>
        <fullName evidence="1">Uncharacterized protein</fullName>
    </submittedName>
</protein>
<keyword evidence="2" id="KW-1185">Reference proteome</keyword>
<reference evidence="1 2" key="1">
    <citation type="submission" date="2019-01" db="EMBL/GenBank/DDBJ databases">
        <title>Draft Genome and Complete Hox-Cluster Characterization of the Sterlet Sturgeon (Acipenser ruthenus).</title>
        <authorList>
            <person name="Wei Q."/>
        </authorList>
    </citation>
    <scope>NUCLEOTIDE SEQUENCE [LARGE SCALE GENOMIC DNA]</scope>
    <source>
        <strain evidence="1">WHYD16114868_AA</strain>
        <tissue evidence="1">Blood</tissue>
    </source>
</reference>
<dbReference type="EMBL" id="SCEB01008660">
    <property type="protein sequence ID" value="RXM91467.1"/>
    <property type="molecule type" value="Genomic_DNA"/>
</dbReference>
<evidence type="ECO:0000313" key="2">
    <source>
        <dbReference type="Proteomes" id="UP000289886"/>
    </source>
</evidence>
<dbReference type="AlphaFoldDB" id="A0A444UTJ6"/>